<comment type="similarity">
    <text evidence="7">Belongs to the glycosyltransferase 87 family.</text>
</comment>
<keyword evidence="10" id="KW-1185">Reference proteome</keyword>
<evidence type="ECO:0000256" key="2">
    <source>
        <dbReference type="ARBA" id="ARBA00022475"/>
    </source>
</evidence>
<keyword evidence="4 8" id="KW-0812">Transmembrane</keyword>
<feature type="transmembrane region" description="Helical" evidence="8">
    <location>
        <begin position="270"/>
        <end position="288"/>
    </location>
</feature>
<sequence length="402" mass="42937">MRALLRRRSVLWPAFIAVHLVIAAACLWPGVTGDSFNDVTGFYRVWAENAVHGNGWPAIDQPWVYPIVALVPMLIPLIGGPAGYGAIWLLQVSLLNAAAFGVLISRNTVPRTRAAWYWLAALLALGPVALGRLDVVSVALAVLGVVALATRPWLAGVLLALGAWVKFWPAAIVLAAVVAAKGRWRVLIAAVATTAAVVAIAWFALGARYLFSFVGQQSGRGLQVESPFATPLLWAAWAKIPGIRVYYDTGIYTFQVSGPGSSTLAHIADWGMPVAVAAAVLIGLVAVLQKAEPRYGTALLALALTVGFCAFDKVGSPQYHAWFAVPVMLGLMVAGRRFALPAALVLASTVLTQLIYPWFYNAMLALNPLMLVVLTARNALELVVFAWALVALWRAPSTKGRS</sequence>
<dbReference type="KEGG" id="gry:D7I44_12880"/>
<reference evidence="9 10" key="1">
    <citation type="submission" date="2018-09" db="EMBL/GenBank/DDBJ databases">
        <title>Genome sequencing of strain 2DFW10M-5.</title>
        <authorList>
            <person name="Heo J."/>
            <person name="Kim S.-J."/>
            <person name="Kwon S.-W."/>
        </authorList>
    </citation>
    <scope>NUCLEOTIDE SEQUENCE [LARGE SCALE GENOMIC DNA]</scope>
    <source>
        <strain evidence="9 10">2DFW10M-5</strain>
    </source>
</reference>
<gene>
    <name evidence="9" type="ORF">D7I44_12880</name>
</gene>
<dbReference type="PROSITE" id="PS51257">
    <property type="entry name" value="PROKAR_LIPOPROTEIN"/>
    <property type="match status" value="1"/>
</dbReference>
<feature type="transmembrane region" description="Helical" evidence="8">
    <location>
        <begin position="153"/>
        <end position="179"/>
    </location>
</feature>
<organism evidence="9 10">
    <name type="scientific">Gryllotalpicola protaetiae</name>
    <dbReference type="NCBI Taxonomy" id="2419771"/>
    <lineage>
        <taxon>Bacteria</taxon>
        <taxon>Bacillati</taxon>
        <taxon>Actinomycetota</taxon>
        <taxon>Actinomycetes</taxon>
        <taxon>Micrococcales</taxon>
        <taxon>Microbacteriaceae</taxon>
        <taxon>Gryllotalpicola</taxon>
    </lineage>
</organism>
<feature type="transmembrane region" description="Helical" evidence="8">
    <location>
        <begin position="186"/>
        <end position="205"/>
    </location>
</feature>
<comment type="subcellular location">
    <subcellularLocation>
        <location evidence="1">Cell membrane</location>
        <topology evidence="1">Multi-pass membrane protein</topology>
    </subcellularLocation>
</comment>
<keyword evidence="5 8" id="KW-1133">Transmembrane helix</keyword>
<dbReference type="Proteomes" id="UP000275069">
    <property type="component" value="Chromosome"/>
</dbReference>
<evidence type="ECO:0000256" key="5">
    <source>
        <dbReference type="ARBA" id="ARBA00022989"/>
    </source>
</evidence>
<evidence type="ECO:0000256" key="6">
    <source>
        <dbReference type="ARBA" id="ARBA00023136"/>
    </source>
</evidence>
<dbReference type="GO" id="GO:0016758">
    <property type="term" value="F:hexosyltransferase activity"/>
    <property type="evidence" value="ECO:0007669"/>
    <property type="project" value="InterPro"/>
</dbReference>
<evidence type="ECO:0000313" key="10">
    <source>
        <dbReference type="Proteomes" id="UP000275069"/>
    </source>
</evidence>
<evidence type="ECO:0000256" key="3">
    <source>
        <dbReference type="ARBA" id="ARBA00022679"/>
    </source>
</evidence>
<dbReference type="RefSeq" id="WP_120789859.1">
    <property type="nucleotide sequence ID" value="NZ_CP032624.1"/>
</dbReference>
<evidence type="ECO:0000313" key="9">
    <source>
        <dbReference type="EMBL" id="AYG04329.1"/>
    </source>
</evidence>
<keyword evidence="2" id="KW-1003">Cell membrane</keyword>
<dbReference type="AlphaFoldDB" id="A0A387BTF6"/>
<feature type="transmembrane region" description="Helical" evidence="8">
    <location>
        <begin position="371"/>
        <end position="393"/>
    </location>
</feature>
<dbReference type="Pfam" id="PF09594">
    <property type="entry name" value="GT87"/>
    <property type="match status" value="1"/>
</dbReference>
<feature type="transmembrane region" description="Helical" evidence="8">
    <location>
        <begin position="342"/>
        <end position="359"/>
    </location>
</feature>
<evidence type="ECO:0000256" key="1">
    <source>
        <dbReference type="ARBA" id="ARBA00004651"/>
    </source>
</evidence>
<dbReference type="OrthoDB" id="581198at2"/>
<name>A0A387BTF6_9MICO</name>
<feature type="transmembrane region" description="Helical" evidence="8">
    <location>
        <begin position="116"/>
        <end position="147"/>
    </location>
</feature>
<dbReference type="InterPro" id="IPR018584">
    <property type="entry name" value="GT87"/>
</dbReference>
<evidence type="ECO:0000256" key="4">
    <source>
        <dbReference type="ARBA" id="ARBA00022692"/>
    </source>
</evidence>
<protein>
    <submittedName>
        <fullName evidence="9">DUF2029 domain-containing protein</fullName>
    </submittedName>
</protein>
<keyword evidence="6 8" id="KW-0472">Membrane</keyword>
<evidence type="ECO:0000256" key="8">
    <source>
        <dbReference type="SAM" id="Phobius"/>
    </source>
</evidence>
<proteinExistence type="inferred from homology"/>
<feature type="transmembrane region" description="Helical" evidence="8">
    <location>
        <begin position="12"/>
        <end position="31"/>
    </location>
</feature>
<feature type="transmembrane region" description="Helical" evidence="8">
    <location>
        <begin position="82"/>
        <end position="104"/>
    </location>
</feature>
<accession>A0A387BTF6</accession>
<dbReference type="EMBL" id="CP032624">
    <property type="protein sequence ID" value="AYG04329.1"/>
    <property type="molecule type" value="Genomic_DNA"/>
</dbReference>
<keyword evidence="3" id="KW-0808">Transferase</keyword>
<evidence type="ECO:0000256" key="7">
    <source>
        <dbReference type="ARBA" id="ARBA00024033"/>
    </source>
</evidence>
<dbReference type="GO" id="GO:0005886">
    <property type="term" value="C:plasma membrane"/>
    <property type="evidence" value="ECO:0007669"/>
    <property type="project" value="UniProtKB-SubCell"/>
</dbReference>